<dbReference type="OrthoDB" id="9784202at2"/>
<dbReference type="AlphaFoldDB" id="A0A0K9FCT9"/>
<evidence type="ECO:0000256" key="2">
    <source>
        <dbReference type="ARBA" id="ARBA00022475"/>
    </source>
</evidence>
<dbReference type="Pfam" id="PF01810">
    <property type="entry name" value="LysE"/>
    <property type="match status" value="1"/>
</dbReference>
<keyword evidence="2" id="KW-1003">Cell membrane</keyword>
<reference evidence="8 10" key="3">
    <citation type="submission" date="2017-11" db="EMBL/GenBank/DDBJ databases">
        <title>Bacterial isolate from king chilli rhizosphere.</title>
        <authorList>
            <person name="Takhelmayum P."/>
            <person name="Sarangthem I."/>
        </authorList>
    </citation>
    <scope>NUCLEOTIDE SEQUENCE [LARGE SCALE GENOMIC DNA]</scope>
    <source>
        <strain evidence="10">t26</strain>
        <strain evidence="8">T26</strain>
    </source>
</reference>
<dbReference type="PANTHER" id="PTHR30086:SF20">
    <property type="entry name" value="ARGININE EXPORTER PROTEIN ARGO-RELATED"/>
    <property type="match status" value="1"/>
</dbReference>
<name>A0A0K9FCT9_9BACI</name>
<comment type="caution">
    <text evidence="7">The sequence shown here is derived from an EMBL/GenBank/DDBJ whole genome shotgun (WGS) entry which is preliminary data.</text>
</comment>
<dbReference type="EMBL" id="LFXJ01000005">
    <property type="protein sequence ID" value="KMY32285.1"/>
    <property type="molecule type" value="Genomic_DNA"/>
</dbReference>
<sequence>MLSFIAIVLLLFLIPGPAVIITITQTLKGGKKNGIFTALGIGLGDLVHTLAAVLGLSAILMNSATAFEIVKYIGVAYLVYLGIQMLLTKPQKIEKPTVEQSSASSSFRQGFLAEILNPKTALFFLAFLPQFVQHNGQSITVQLLILGITFVVMSALYTILLAIITSFIGEKIFTKTSNNGSRWIEKAVGFVYIGLGVKLALQTQSR</sequence>
<feature type="transmembrane region" description="Helical" evidence="6">
    <location>
        <begin position="34"/>
        <end position="57"/>
    </location>
</feature>
<evidence type="ECO:0000313" key="10">
    <source>
        <dbReference type="Proteomes" id="UP000232101"/>
    </source>
</evidence>
<evidence type="ECO:0000256" key="5">
    <source>
        <dbReference type="ARBA" id="ARBA00023136"/>
    </source>
</evidence>
<protein>
    <submittedName>
        <fullName evidence="8">LysE family translocator</fullName>
    </submittedName>
    <submittedName>
        <fullName evidence="7">Lysine transporter LysE</fullName>
    </submittedName>
</protein>
<keyword evidence="5 6" id="KW-0472">Membrane</keyword>
<dbReference type="Proteomes" id="UP000232101">
    <property type="component" value="Unassembled WGS sequence"/>
</dbReference>
<feature type="transmembrane region" description="Helical" evidence="6">
    <location>
        <begin position="69"/>
        <end position="87"/>
    </location>
</feature>
<reference evidence="7" key="1">
    <citation type="submission" date="2015-07" db="EMBL/GenBank/DDBJ databases">
        <title>MeaNS - Measles Nucleotide Surveillance Program.</title>
        <authorList>
            <person name="Tran T."/>
            <person name="Druce J."/>
        </authorList>
    </citation>
    <scope>NUCLEOTIDE SEQUENCE</scope>
    <source>
        <strain evidence="7">DSM 23493</strain>
    </source>
</reference>
<dbReference type="GO" id="GO:0015171">
    <property type="term" value="F:amino acid transmembrane transporter activity"/>
    <property type="evidence" value="ECO:0007669"/>
    <property type="project" value="TreeGrafter"/>
</dbReference>
<evidence type="ECO:0000256" key="1">
    <source>
        <dbReference type="ARBA" id="ARBA00004651"/>
    </source>
</evidence>
<dbReference type="GeneID" id="96598407"/>
<feature type="transmembrane region" description="Helical" evidence="6">
    <location>
        <begin position="140"/>
        <end position="163"/>
    </location>
</feature>
<organism evidence="7 9">
    <name type="scientific">Lysinibacillus xylanilyticus</name>
    <dbReference type="NCBI Taxonomy" id="582475"/>
    <lineage>
        <taxon>Bacteria</taxon>
        <taxon>Bacillati</taxon>
        <taxon>Bacillota</taxon>
        <taxon>Bacilli</taxon>
        <taxon>Bacillales</taxon>
        <taxon>Bacillaceae</taxon>
        <taxon>Lysinibacillus</taxon>
    </lineage>
</organism>
<reference evidence="9" key="2">
    <citation type="submission" date="2015-07" db="EMBL/GenBank/DDBJ databases">
        <authorList>
            <consortium name="Consortium for Microbial Forensics and Genomics (microFORGE)"/>
            <person name="Knight B.M."/>
            <person name="Roberts D.P."/>
            <person name="Lin D."/>
            <person name="Hari K."/>
            <person name="Fletcher J."/>
            <person name="Melcher U."/>
            <person name="Blagden T."/>
            <person name="Winegar R.A."/>
        </authorList>
    </citation>
    <scope>NUCLEOTIDE SEQUENCE [LARGE SCALE GENOMIC DNA]</scope>
    <source>
        <strain evidence="9">DSM 23493</strain>
    </source>
</reference>
<accession>A0A0K9FCT9</accession>
<dbReference type="PATRIC" id="fig|582475.4.peg.1368"/>
<dbReference type="RefSeq" id="WP_049665446.1">
    <property type="nucleotide sequence ID" value="NZ_CP158849.1"/>
</dbReference>
<dbReference type="PIRSF" id="PIRSF006324">
    <property type="entry name" value="LeuE"/>
    <property type="match status" value="1"/>
</dbReference>
<evidence type="ECO:0000256" key="6">
    <source>
        <dbReference type="SAM" id="Phobius"/>
    </source>
</evidence>
<dbReference type="PANTHER" id="PTHR30086">
    <property type="entry name" value="ARGININE EXPORTER PROTEIN ARGO"/>
    <property type="match status" value="1"/>
</dbReference>
<keyword evidence="3 6" id="KW-0812">Transmembrane</keyword>
<evidence type="ECO:0000256" key="3">
    <source>
        <dbReference type="ARBA" id="ARBA00022692"/>
    </source>
</evidence>
<gene>
    <name evidence="7" type="ORF">ACZ11_09065</name>
    <name evidence="8" type="ORF">CWD94_03095</name>
</gene>
<keyword evidence="4 6" id="KW-1133">Transmembrane helix</keyword>
<evidence type="ECO:0000313" key="9">
    <source>
        <dbReference type="Proteomes" id="UP000037326"/>
    </source>
</evidence>
<evidence type="ECO:0000313" key="8">
    <source>
        <dbReference type="EMBL" id="PJO45029.1"/>
    </source>
</evidence>
<evidence type="ECO:0000256" key="4">
    <source>
        <dbReference type="ARBA" id="ARBA00022989"/>
    </source>
</evidence>
<comment type="subcellular location">
    <subcellularLocation>
        <location evidence="1">Cell membrane</location>
        <topology evidence="1">Multi-pass membrane protein</topology>
    </subcellularLocation>
</comment>
<dbReference type="GO" id="GO:0005886">
    <property type="term" value="C:plasma membrane"/>
    <property type="evidence" value="ECO:0007669"/>
    <property type="project" value="UniProtKB-SubCell"/>
</dbReference>
<proteinExistence type="predicted"/>
<evidence type="ECO:0000313" key="7">
    <source>
        <dbReference type="EMBL" id="KMY32285.1"/>
    </source>
</evidence>
<dbReference type="EMBL" id="PHQY01000321">
    <property type="protein sequence ID" value="PJO45029.1"/>
    <property type="molecule type" value="Genomic_DNA"/>
</dbReference>
<dbReference type="InterPro" id="IPR001123">
    <property type="entry name" value="LeuE-type"/>
</dbReference>
<dbReference type="Proteomes" id="UP000037326">
    <property type="component" value="Unassembled WGS sequence"/>
</dbReference>